<dbReference type="KEGG" id="nfn:NFRAN_2899"/>
<accession>A0A484IGS2</accession>
<dbReference type="Proteomes" id="UP000294299">
    <property type="component" value="Chromosome NFRAN"/>
</dbReference>
<proteinExistence type="predicted"/>
<reference evidence="1 2" key="1">
    <citation type="submission" date="2019-02" db="EMBL/GenBank/DDBJ databases">
        <authorList>
            <person name="Lehtovirta-Morley E L."/>
        </authorList>
    </citation>
    <scope>NUCLEOTIDE SEQUENCE [LARGE SCALE GENOMIC DNA]</scope>
    <source>
        <strain evidence="1">NFRAN1</strain>
    </source>
</reference>
<dbReference type="EMBL" id="LR216287">
    <property type="protein sequence ID" value="VFJ15222.1"/>
    <property type="molecule type" value="Genomic_DNA"/>
</dbReference>
<sequence length="104" mass="12805">MMQLIFSFLIICYTFIKYIKKSIYRYLCKIIREDNYIKLYLKARTDNYLPFKIKLKLILNRYINPHKIIRFYYEARVNSLKIILTIEKSEKTIIIIKRISQTQI</sequence>
<organism evidence="1 2">
    <name type="scientific">Candidatus Nitrosocosmicus franklandianus</name>
    <dbReference type="NCBI Taxonomy" id="1798806"/>
    <lineage>
        <taxon>Archaea</taxon>
        <taxon>Nitrososphaerota</taxon>
        <taxon>Nitrososphaeria</taxon>
        <taxon>Nitrososphaerales</taxon>
        <taxon>Nitrososphaeraceae</taxon>
        <taxon>Candidatus Nitrosocosmicus</taxon>
    </lineage>
</organism>
<dbReference type="AlphaFoldDB" id="A0A484IGS2"/>
<gene>
    <name evidence="1" type="ORF">NFRAN_2899</name>
</gene>
<name>A0A484IGS2_9ARCH</name>
<evidence type="ECO:0000313" key="2">
    <source>
        <dbReference type="Proteomes" id="UP000294299"/>
    </source>
</evidence>
<evidence type="ECO:0000313" key="1">
    <source>
        <dbReference type="EMBL" id="VFJ15222.1"/>
    </source>
</evidence>
<protein>
    <submittedName>
        <fullName evidence="1">Uncharacterized protein</fullName>
    </submittedName>
</protein>
<keyword evidence="2" id="KW-1185">Reference proteome</keyword>